<keyword evidence="5" id="KW-0804">Transcription</keyword>
<dbReference type="SUPFAM" id="SSF46785">
    <property type="entry name" value="Winged helix' DNA-binding domain"/>
    <property type="match status" value="1"/>
</dbReference>
<dbReference type="Proteomes" id="UP000175829">
    <property type="component" value="Unassembled WGS sequence"/>
</dbReference>
<dbReference type="InterPro" id="IPR015421">
    <property type="entry name" value="PyrdxlP-dep_Trfase_major"/>
</dbReference>
<dbReference type="InterPro" id="IPR000524">
    <property type="entry name" value="Tscrpt_reg_HTH_GntR"/>
</dbReference>
<dbReference type="InterPro" id="IPR051446">
    <property type="entry name" value="HTH_trans_reg/aminotransferase"/>
</dbReference>
<accession>A0A1E7KEM5</accession>
<dbReference type="Gene3D" id="1.10.10.10">
    <property type="entry name" value="Winged helix-like DNA-binding domain superfamily/Winged helix DNA-binding domain"/>
    <property type="match status" value="1"/>
</dbReference>
<dbReference type="SUPFAM" id="SSF53383">
    <property type="entry name" value="PLP-dependent transferases"/>
    <property type="match status" value="1"/>
</dbReference>
<evidence type="ECO:0000313" key="9">
    <source>
        <dbReference type="Proteomes" id="UP000175829"/>
    </source>
</evidence>
<evidence type="ECO:0000256" key="5">
    <source>
        <dbReference type="ARBA" id="ARBA00023163"/>
    </source>
</evidence>
<comment type="similarity">
    <text evidence="1">In the C-terminal section; belongs to the class-I pyridoxal-phosphate-dependent aminotransferase family.</text>
</comment>
<dbReference type="InterPro" id="IPR036390">
    <property type="entry name" value="WH_DNA-bd_sf"/>
</dbReference>
<dbReference type="PROSITE" id="PS50949">
    <property type="entry name" value="HTH_GNTR"/>
    <property type="match status" value="1"/>
</dbReference>
<dbReference type="GO" id="GO:0003677">
    <property type="term" value="F:DNA binding"/>
    <property type="evidence" value="ECO:0007669"/>
    <property type="project" value="UniProtKB-KW"/>
</dbReference>
<dbReference type="Pfam" id="PF00155">
    <property type="entry name" value="Aminotran_1_2"/>
    <property type="match status" value="1"/>
</dbReference>
<dbReference type="SMART" id="SM00345">
    <property type="entry name" value="HTH_GNTR"/>
    <property type="match status" value="1"/>
</dbReference>
<dbReference type="CDD" id="cd00609">
    <property type="entry name" value="AAT_like"/>
    <property type="match status" value="1"/>
</dbReference>
<evidence type="ECO:0000313" key="8">
    <source>
        <dbReference type="EMBL" id="OEV02369.1"/>
    </source>
</evidence>
<dbReference type="Gene3D" id="3.40.640.10">
    <property type="entry name" value="Type I PLP-dependent aspartate aminotransferase-like (Major domain)"/>
    <property type="match status" value="1"/>
</dbReference>
<feature type="compositionally biased region" description="Low complexity" evidence="6">
    <location>
        <begin position="468"/>
        <end position="486"/>
    </location>
</feature>
<protein>
    <submittedName>
        <fullName evidence="8">GntR family transcriptional regulator</fullName>
    </submittedName>
</protein>
<reference evidence="8 9" key="1">
    <citation type="journal article" date="2016" name="Front. Microbiol.">
        <title>Comparative Genomics Analysis of Streptomyces Species Reveals Their Adaptation to the Marine Environment and Their Diversity at the Genomic Level.</title>
        <authorList>
            <person name="Tian X."/>
            <person name="Zhang Z."/>
            <person name="Yang T."/>
            <person name="Chen M."/>
            <person name="Li J."/>
            <person name="Chen F."/>
            <person name="Yang J."/>
            <person name="Li W."/>
            <person name="Zhang B."/>
            <person name="Zhang Z."/>
            <person name="Wu J."/>
            <person name="Zhang C."/>
            <person name="Long L."/>
            <person name="Xiao J."/>
        </authorList>
    </citation>
    <scope>NUCLEOTIDE SEQUENCE [LARGE SCALE GENOMIC DNA]</scope>
    <source>
        <strain evidence="8 9">SCSIO M10379</strain>
    </source>
</reference>
<keyword evidence="2" id="KW-0663">Pyridoxal phosphate</keyword>
<dbReference type="GO" id="GO:0030170">
    <property type="term" value="F:pyridoxal phosphate binding"/>
    <property type="evidence" value="ECO:0007669"/>
    <property type="project" value="InterPro"/>
</dbReference>
<sequence>MLGQDLHVELAAAGGRRTVLMDALREAVRSGRLAPGTRLPPYRSLAADLGIARNTVAEAYGELVAEGWLTARQGSGTRVAGRAEPLAPRRPGRQPPGPAEPAPPTHNLRQGRPEDASFPRGPWLASARRAVSAAPNEAFGPGDPRGRIELRRALTDYLARARGVRTSPERIVICSGFAHALRLLGGAVLPGPIAVESYGLPFHRALLAAAPVATTPLSLDESGARVEELTALPDVRTALLTPAHQFPTGGPLEPERRTAIVDWARGVGGLLLEDDYDGEFRYDRKPVGAVQGLDPDRVLYLGSASKSLSPAVRLGWMVLPDHLVDDVLAVKGEREGWTGVLDQLTLADLITSGGYDRHVRRMRRRYRRRRDQLRTALERHAPHVHATGISAGLHAVLRLPPGTERSAVKAATWQGVALDGLAAFRHPAATMPAPDGLVVGYATPSDHAWTPALDALVRALPPPPEPSGPQAAAAGTLADADTPDAASETDADADAQPDAHR</sequence>
<evidence type="ECO:0000256" key="4">
    <source>
        <dbReference type="ARBA" id="ARBA00023125"/>
    </source>
</evidence>
<keyword evidence="3" id="KW-0805">Transcription regulation</keyword>
<comment type="caution">
    <text evidence="8">The sequence shown here is derived from an EMBL/GenBank/DDBJ whole genome shotgun (WGS) entry which is preliminary data.</text>
</comment>
<evidence type="ECO:0000256" key="3">
    <source>
        <dbReference type="ARBA" id="ARBA00023015"/>
    </source>
</evidence>
<gene>
    <name evidence="8" type="ORF">AN217_02390</name>
</gene>
<keyword evidence="4" id="KW-0238">DNA-binding</keyword>
<dbReference type="PANTHER" id="PTHR46577">
    <property type="entry name" value="HTH-TYPE TRANSCRIPTIONAL REGULATORY PROTEIN GABR"/>
    <property type="match status" value="1"/>
</dbReference>
<feature type="domain" description="HTH gntR-type" evidence="7">
    <location>
        <begin position="14"/>
        <end position="82"/>
    </location>
</feature>
<dbReference type="InterPro" id="IPR015424">
    <property type="entry name" value="PyrdxlP-dep_Trfase"/>
</dbReference>
<feature type="region of interest" description="Disordered" evidence="6">
    <location>
        <begin position="75"/>
        <end position="121"/>
    </location>
</feature>
<dbReference type="PANTHER" id="PTHR46577:SF1">
    <property type="entry name" value="HTH-TYPE TRANSCRIPTIONAL REGULATORY PROTEIN GABR"/>
    <property type="match status" value="1"/>
</dbReference>
<feature type="region of interest" description="Disordered" evidence="6">
    <location>
        <begin position="458"/>
        <end position="501"/>
    </location>
</feature>
<feature type="compositionally biased region" description="Pro residues" evidence="6">
    <location>
        <begin position="93"/>
        <end position="104"/>
    </location>
</feature>
<dbReference type="Pfam" id="PF00392">
    <property type="entry name" value="GntR"/>
    <property type="match status" value="1"/>
</dbReference>
<dbReference type="CDD" id="cd07377">
    <property type="entry name" value="WHTH_GntR"/>
    <property type="match status" value="1"/>
</dbReference>
<evidence type="ECO:0000259" key="7">
    <source>
        <dbReference type="PROSITE" id="PS50949"/>
    </source>
</evidence>
<evidence type="ECO:0000256" key="1">
    <source>
        <dbReference type="ARBA" id="ARBA00005384"/>
    </source>
</evidence>
<evidence type="ECO:0000256" key="6">
    <source>
        <dbReference type="SAM" id="MobiDB-lite"/>
    </source>
</evidence>
<dbReference type="PATRIC" id="fig|943816.4.peg.5570"/>
<dbReference type="InterPro" id="IPR004839">
    <property type="entry name" value="Aminotransferase_I/II_large"/>
</dbReference>
<proteinExistence type="inferred from homology"/>
<name>A0A1E7KEM5_9ACTN</name>
<evidence type="ECO:0000256" key="2">
    <source>
        <dbReference type="ARBA" id="ARBA00022898"/>
    </source>
</evidence>
<dbReference type="EMBL" id="LJGV01000021">
    <property type="protein sequence ID" value="OEV02369.1"/>
    <property type="molecule type" value="Genomic_DNA"/>
</dbReference>
<dbReference type="InterPro" id="IPR036388">
    <property type="entry name" value="WH-like_DNA-bd_sf"/>
</dbReference>
<dbReference type="AlphaFoldDB" id="A0A1E7KEM5"/>
<dbReference type="GO" id="GO:0003700">
    <property type="term" value="F:DNA-binding transcription factor activity"/>
    <property type="evidence" value="ECO:0007669"/>
    <property type="project" value="InterPro"/>
</dbReference>
<organism evidence="8 9">
    <name type="scientific">Streptomyces qinglanensis</name>
    <dbReference type="NCBI Taxonomy" id="943816"/>
    <lineage>
        <taxon>Bacteria</taxon>
        <taxon>Bacillati</taxon>
        <taxon>Actinomycetota</taxon>
        <taxon>Actinomycetes</taxon>
        <taxon>Kitasatosporales</taxon>
        <taxon>Streptomycetaceae</taxon>
        <taxon>Streptomyces</taxon>
    </lineage>
</organism>
<dbReference type="PRINTS" id="PR00035">
    <property type="entry name" value="HTHGNTR"/>
</dbReference>